<dbReference type="Pfam" id="PF17775">
    <property type="entry name" value="YchJ_M-like"/>
    <property type="match status" value="1"/>
</dbReference>
<dbReference type="InterPro" id="IPR048469">
    <property type="entry name" value="YchJ-like_M"/>
</dbReference>
<feature type="domain" description="YchJ-like middle NTF2-like" evidence="1">
    <location>
        <begin position="1"/>
        <end position="91"/>
    </location>
</feature>
<gene>
    <name evidence="2" type="ORF">LEUCIP111803_01556</name>
</gene>
<comment type="caution">
    <text evidence="2">The sequence shown here is derived from an EMBL/GenBank/DDBJ whole genome shotgun (WGS) entry which is preliminary data.</text>
</comment>
<dbReference type="Proteomes" id="UP000693892">
    <property type="component" value="Unassembled WGS sequence"/>
</dbReference>
<dbReference type="EMBL" id="CAJVAP010000016">
    <property type="protein sequence ID" value="CAG7612365.1"/>
    <property type="molecule type" value="Genomic_DNA"/>
</dbReference>
<keyword evidence="3" id="KW-1185">Reference proteome</keyword>
<protein>
    <recommendedName>
        <fullName evidence="1">YchJ-like middle NTF2-like domain-containing protein</fullName>
    </recommendedName>
</protein>
<evidence type="ECO:0000313" key="2">
    <source>
        <dbReference type="EMBL" id="CAG7612365.1"/>
    </source>
</evidence>
<dbReference type="RefSeq" id="WP_382332374.1">
    <property type="nucleotide sequence ID" value="NZ_JBHTGH010000001.1"/>
</dbReference>
<organism evidence="2 3">
    <name type="scientific">Leucobacter soli</name>
    <dbReference type="NCBI Taxonomy" id="2812850"/>
    <lineage>
        <taxon>Bacteria</taxon>
        <taxon>Bacillati</taxon>
        <taxon>Actinomycetota</taxon>
        <taxon>Actinomycetes</taxon>
        <taxon>Micrococcales</taxon>
        <taxon>Microbacteriaceae</taxon>
        <taxon>Leucobacter</taxon>
    </lineage>
</organism>
<proteinExistence type="predicted"/>
<accession>A0A916NNE3</accession>
<dbReference type="AlphaFoldDB" id="A0A916NNE3"/>
<evidence type="ECO:0000259" key="1">
    <source>
        <dbReference type="Pfam" id="PF17775"/>
    </source>
</evidence>
<reference evidence="2" key="1">
    <citation type="submission" date="2021-06" db="EMBL/GenBank/DDBJ databases">
        <authorList>
            <person name="Criscuolo A."/>
        </authorList>
    </citation>
    <scope>NUCLEOTIDE SEQUENCE</scope>
    <source>
        <strain evidence="2">CIP111803</strain>
    </source>
</reference>
<name>A0A916NNE3_9MICO</name>
<sequence length="98" mass="11363">MRSRYSAFAFGLESYLLDSWDPSTRPESLDIDPEVDWRRLLVESTEAGGPFDREGWVAFTAIARRPSGRLVQRERSRFVRSPEGRWRYVDGVALDPEL</sequence>
<evidence type="ECO:0000313" key="3">
    <source>
        <dbReference type="Proteomes" id="UP000693892"/>
    </source>
</evidence>